<feature type="compositionally biased region" description="Pro residues" evidence="1">
    <location>
        <begin position="158"/>
        <end position="173"/>
    </location>
</feature>
<accession>A0A1C7M141</accession>
<feature type="compositionally biased region" description="Polar residues" evidence="1">
    <location>
        <begin position="224"/>
        <end position="235"/>
    </location>
</feature>
<proteinExistence type="predicted"/>
<protein>
    <submittedName>
        <fullName evidence="3">Uncharacterized protein</fullName>
    </submittedName>
</protein>
<dbReference type="AlphaFoldDB" id="A0A1C7M141"/>
<evidence type="ECO:0000313" key="3">
    <source>
        <dbReference type="EMBL" id="OBZ70673.1"/>
    </source>
</evidence>
<evidence type="ECO:0000256" key="1">
    <source>
        <dbReference type="SAM" id="MobiDB-lite"/>
    </source>
</evidence>
<dbReference type="Proteomes" id="UP000092993">
    <property type="component" value="Unassembled WGS sequence"/>
</dbReference>
<keyword evidence="2" id="KW-0472">Membrane</keyword>
<gene>
    <name evidence="3" type="ORF">A0H81_09138</name>
</gene>
<feature type="region of interest" description="Disordered" evidence="1">
    <location>
        <begin position="133"/>
        <end position="242"/>
    </location>
</feature>
<comment type="caution">
    <text evidence="3">The sequence shown here is derived from an EMBL/GenBank/DDBJ whole genome shotgun (WGS) entry which is preliminary data.</text>
</comment>
<evidence type="ECO:0000313" key="4">
    <source>
        <dbReference type="Proteomes" id="UP000092993"/>
    </source>
</evidence>
<dbReference type="OrthoDB" id="3231855at2759"/>
<feature type="compositionally biased region" description="Basic and acidic residues" evidence="1">
    <location>
        <begin position="180"/>
        <end position="190"/>
    </location>
</feature>
<feature type="compositionally biased region" description="Polar residues" evidence="1">
    <location>
        <begin position="134"/>
        <end position="149"/>
    </location>
</feature>
<keyword evidence="4" id="KW-1185">Reference proteome</keyword>
<reference evidence="3 4" key="1">
    <citation type="submission" date="2016-03" db="EMBL/GenBank/DDBJ databases">
        <title>Whole genome sequencing of Grifola frondosa 9006-11.</title>
        <authorList>
            <person name="Min B."/>
            <person name="Park H."/>
            <person name="Kim J.-G."/>
            <person name="Cho H."/>
            <person name="Oh Y.-L."/>
            <person name="Kong W.-S."/>
            <person name="Choi I.-G."/>
        </authorList>
    </citation>
    <scope>NUCLEOTIDE SEQUENCE [LARGE SCALE GENOMIC DNA]</scope>
    <source>
        <strain evidence="3 4">9006-11</strain>
    </source>
</reference>
<keyword evidence="2" id="KW-0812">Transmembrane</keyword>
<feature type="compositionally biased region" description="Low complexity" evidence="1">
    <location>
        <begin position="204"/>
        <end position="218"/>
    </location>
</feature>
<dbReference type="EMBL" id="LUGG01000013">
    <property type="protein sequence ID" value="OBZ70673.1"/>
    <property type="molecule type" value="Genomic_DNA"/>
</dbReference>
<organism evidence="3 4">
    <name type="scientific">Grifola frondosa</name>
    <name type="common">Maitake</name>
    <name type="synonym">Polyporus frondosus</name>
    <dbReference type="NCBI Taxonomy" id="5627"/>
    <lineage>
        <taxon>Eukaryota</taxon>
        <taxon>Fungi</taxon>
        <taxon>Dikarya</taxon>
        <taxon>Basidiomycota</taxon>
        <taxon>Agaricomycotina</taxon>
        <taxon>Agaricomycetes</taxon>
        <taxon>Polyporales</taxon>
        <taxon>Grifolaceae</taxon>
        <taxon>Grifola</taxon>
    </lineage>
</organism>
<evidence type="ECO:0000256" key="2">
    <source>
        <dbReference type="SAM" id="Phobius"/>
    </source>
</evidence>
<dbReference type="STRING" id="5627.A0A1C7M141"/>
<sequence>MDNIVAIGVGLGLRAVIDLVTHHDLKLGGSLVGLWEGVVLHHFLAKFPSSFDPYVGFGFRLLVDLFFTESVTKMAIVVLWTGLGMLLTDLGVDLWTDRRFRRLTRRARHYLSSTSLGLFPSGRGPQRVQFMHISPSSTTRSPPVQTRSPLGSEVLSAPAPPTPAPPRINPRPVPGSFSDHLSETDTDASREQQPPTPSELEYVTLPLPNLPDLNPDTLKFARSAPSTTPQGSQLPRTRDLRS</sequence>
<name>A0A1C7M141_GRIFR</name>
<feature type="transmembrane region" description="Helical" evidence="2">
    <location>
        <begin position="74"/>
        <end position="96"/>
    </location>
</feature>
<keyword evidence="2" id="KW-1133">Transmembrane helix</keyword>